<dbReference type="Proteomes" id="UP000077134">
    <property type="component" value="Unassembled WGS sequence"/>
</dbReference>
<dbReference type="NCBIfam" id="TIGR01634">
    <property type="entry name" value="tail_P2_I"/>
    <property type="match status" value="1"/>
</dbReference>
<dbReference type="AlphaFoldDB" id="A0A167C5L9"/>
<organism evidence="1 2">
    <name type="scientific">Paenibacillus crassostreae</name>
    <dbReference type="NCBI Taxonomy" id="1763538"/>
    <lineage>
        <taxon>Bacteria</taxon>
        <taxon>Bacillati</taxon>
        <taxon>Bacillota</taxon>
        <taxon>Bacilli</taxon>
        <taxon>Bacillales</taxon>
        <taxon>Paenibacillaceae</taxon>
        <taxon>Paenibacillus</taxon>
    </lineage>
</organism>
<gene>
    <name evidence="1" type="ORF">PNBC_15345</name>
</gene>
<dbReference type="OrthoDB" id="90759at2"/>
<accession>A0A167C5L9</accession>
<dbReference type="Pfam" id="PF09684">
    <property type="entry name" value="Tail_P2_I"/>
    <property type="match status" value="1"/>
</dbReference>
<evidence type="ECO:0000313" key="2">
    <source>
        <dbReference type="Proteomes" id="UP000077134"/>
    </source>
</evidence>
<comment type="caution">
    <text evidence="1">The sequence shown here is derived from an EMBL/GenBank/DDBJ whole genome shotgun (WGS) entry which is preliminary data.</text>
</comment>
<evidence type="ECO:0000313" key="1">
    <source>
        <dbReference type="EMBL" id="OAB72806.1"/>
    </source>
</evidence>
<sequence>MDLQTLDLLKLQTKYMRDDETVIGLSAALGGQFKRIASEIVKVMIYSQTDQLPEEALDVLAWQFGADWYDANASIETKREAIDNVLYLAQIRGTPAAVQRIVEIYFGDGRVEEWFEYGGEPGYFRVITNNPEATNEKATQFIKSVNSVKRKSAWLEVVILEESTPLNLYIGGAVHVGEYILVG</sequence>
<reference evidence="1 2" key="1">
    <citation type="submission" date="2016-02" db="EMBL/GenBank/DDBJ databases">
        <title>Paenibacillus sp. LPB0068, isolated from Crassostrea gigas.</title>
        <authorList>
            <person name="Shin S.-K."/>
            <person name="Yi H."/>
        </authorList>
    </citation>
    <scope>NUCLEOTIDE SEQUENCE [LARGE SCALE GENOMIC DNA]</scope>
    <source>
        <strain evidence="1 2">LPB0068</strain>
    </source>
</reference>
<dbReference type="InterPro" id="IPR006521">
    <property type="entry name" value="Tail_protein_I"/>
</dbReference>
<dbReference type="RefSeq" id="WP_068659641.1">
    <property type="nucleotide sequence ID" value="NZ_CP017770.1"/>
</dbReference>
<protein>
    <submittedName>
        <fullName evidence="1">Phage tail protein</fullName>
    </submittedName>
</protein>
<name>A0A167C5L9_9BACL</name>
<proteinExistence type="predicted"/>
<dbReference type="STRING" id="1763538.LPB68_04905"/>
<keyword evidence="2" id="KW-1185">Reference proteome</keyword>
<dbReference type="EMBL" id="LSFN01000032">
    <property type="protein sequence ID" value="OAB72806.1"/>
    <property type="molecule type" value="Genomic_DNA"/>
</dbReference>
<dbReference type="KEGG" id="pcx:LPB68_04905"/>